<evidence type="ECO:0000313" key="2">
    <source>
        <dbReference type="EMBL" id="CAF1213629.1"/>
    </source>
</evidence>
<dbReference type="Pfam" id="PF00450">
    <property type="entry name" value="Peptidase_S10"/>
    <property type="match status" value="1"/>
</dbReference>
<dbReference type="EMBL" id="CAJNOR010001876">
    <property type="protein sequence ID" value="CAF1213629.1"/>
    <property type="molecule type" value="Genomic_DNA"/>
</dbReference>
<proteinExistence type="inferred from homology"/>
<reference evidence="2" key="1">
    <citation type="submission" date="2021-02" db="EMBL/GenBank/DDBJ databases">
        <authorList>
            <person name="Nowell W R."/>
        </authorList>
    </citation>
    <scope>NUCLEOTIDE SEQUENCE</scope>
</reference>
<name>A0A814X2U8_ADIRI</name>
<dbReference type="InterPro" id="IPR001563">
    <property type="entry name" value="Peptidase_S10"/>
</dbReference>
<protein>
    <submittedName>
        <fullName evidence="2">Uncharacterized protein</fullName>
    </submittedName>
</protein>
<accession>A0A814X2U8</accession>
<organism evidence="2 3">
    <name type="scientific">Adineta ricciae</name>
    <name type="common">Rotifer</name>
    <dbReference type="NCBI Taxonomy" id="249248"/>
    <lineage>
        <taxon>Eukaryota</taxon>
        <taxon>Metazoa</taxon>
        <taxon>Spiralia</taxon>
        <taxon>Gnathifera</taxon>
        <taxon>Rotifera</taxon>
        <taxon>Eurotatoria</taxon>
        <taxon>Bdelloidea</taxon>
        <taxon>Adinetida</taxon>
        <taxon>Adinetidae</taxon>
        <taxon>Adineta</taxon>
    </lineage>
</organism>
<dbReference type="GO" id="GO:0006508">
    <property type="term" value="P:proteolysis"/>
    <property type="evidence" value="ECO:0007669"/>
    <property type="project" value="InterPro"/>
</dbReference>
<dbReference type="Proteomes" id="UP000663828">
    <property type="component" value="Unassembled WGS sequence"/>
</dbReference>
<comment type="similarity">
    <text evidence="1">Belongs to the peptidase S10 family.</text>
</comment>
<keyword evidence="3" id="KW-1185">Reference proteome</keyword>
<dbReference type="Gene3D" id="3.40.50.1820">
    <property type="entry name" value="alpha/beta hydrolase"/>
    <property type="match status" value="1"/>
</dbReference>
<comment type="caution">
    <text evidence="2">The sequence shown here is derived from an EMBL/GenBank/DDBJ whole genome shotgun (WGS) entry which is preliminary data.</text>
</comment>
<sequence length="172" mass="19986">MIGDRQDAPVFASCIQHSGEYLCYECGEPSTSRLCRHTRIILEKRSGLKLRGLLIENGWIDPVSHYRSYLSFSNANNLEEKNSTLYDHIENQVKQCEQILFDQAHVLDKTCDLILKEIIRYDAMNNYYRTRQTGRCVNVFDICLDDTILACGENCPSDLKYVTFYLQRQDVL</sequence>
<dbReference type="SUPFAM" id="SSF53474">
    <property type="entry name" value="alpha/beta-Hydrolases"/>
    <property type="match status" value="1"/>
</dbReference>
<gene>
    <name evidence="2" type="ORF">XAT740_LOCUS24329</name>
</gene>
<evidence type="ECO:0000256" key="1">
    <source>
        <dbReference type="ARBA" id="ARBA00009431"/>
    </source>
</evidence>
<evidence type="ECO:0000313" key="3">
    <source>
        <dbReference type="Proteomes" id="UP000663828"/>
    </source>
</evidence>
<dbReference type="GO" id="GO:0004185">
    <property type="term" value="F:serine-type carboxypeptidase activity"/>
    <property type="evidence" value="ECO:0007669"/>
    <property type="project" value="InterPro"/>
</dbReference>
<dbReference type="InterPro" id="IPR029058">
    <property type="entry name" value="AB_hydrolase_fold"/>
</dbReference>
<dbReference type="AlphaFoldDB" id="A0A814X2U8"/>